<name>A0A7J7LWF3_9MAGN</name>
<feature type="non-terminal residue" evidence="1">
    <location>
        <position position="1"/>
    </location>
</feature>
<protein>
    <submittedName>
        <fullName evidence="1">Uncharacterized protein</fullName>
    </submittedName>
</protein>
<sequence length="68" mass="8214">HSTKAFNIHSLFIGFSLGHLRNTHHEIIHRFRSNPLQNEFRNKQIELKSFERVMRSFERIRQSLEILA</sequence>
<dbReference type="Proteomes" id="UP000541444">
    <property type="component" value="Unassembled WGS sequence"/>
</dbReference>
<gene>
    <name evidence="1" type="ORF">GIB67_036692</name>
</gene>
<accession>A0A7J7LWF3</accession>
<organism evidence="1 2">
    <name type="scientific">Kingdonia uniflora</name>
    <dbReference type="NCBI Taxonomy" id="39325"/>
    <lineage>
        <taxon>Eukaryota</taxon>
        <taxon>Viridiplantae</taxon>
        <taxon>Streptophyta</taxon>
        <taxon>Embryophyta</taxon>
        <taxon>Tracheophyta</taxon>
        <taxon>Spermatophyta</taxon>
        <taxon>Magnoliopsida</taxon>
        <taxon>Ranunculales</taxon>
        <taxon>Circaeasteraceae</taxon>
        <taxon>Kingdonia</taxon>
    </lineage>
</organism>
<dbReference type="EMBL" id="JACGCM010001948">
    <property type="protein sequence ID" value="KAF6146973.1"/>
    <property type="molecule type" value="Genomic_DNA"/>
</dbReference>
<evidence type="ECO:0000313" key="1">
    <source>
        <dbReference type="EMBL" id="KAF6146973.1"/>
    </source>
</evidence>
<evidence type="ECO:0000313" key="2">
    <source>
        <dbReference type="Proteomes" id="UP000541444"/>
    </source>
</evidence>
<dbReference type="AlphaFoldDB" id="A0A7J7LWF3"/>
<proteinExistence type="predicted"/>
<reference evidence="1 2" key="1">
    <citation type="journal article" date="2020" name="IScience">
        <title>Genome Sequencing of the Endangered Kingdonia uniflora (Circaeasteraceae, Ranunculales) Reveals Potential Mechanisms of Evolutionary Specialization.</title>
        <authorList>
            <person name="Sun Y."/>
            <person name="Deng T."/>
            <person name="Zhang A."/>
            <person name="Moore M.J."/>
            <person name="Landis J.B."/>
            <person name="Lin N."/>
            <person name="Zhang H."/>
            <person name="Zhang X."/>
            <person name="Huang J."/>
            <person name="Zhang X."/>
            <person name="Sun H."/>
            <person name="Wang H."/>
        </authorList>
    </citation>
    <scope>NUCLEOTIDE SEQUENCE [LARGE SCALE GENOMIC DNA]</scope>
    <source>
        <strain evidence="1">TB1705</strain>
        <tissue evidence="1">Leaf</tissue>
    </source>
</reference>
<feature type="non-terminal residue" evidence="1">
    <location>
        <position position="68"/>
    </location>
</feature>
<comment type="caution">
    <text evidence="1">The sequence shown here is derived from an EMBL/GenBank/DDBJ whole genome shotgun (WGS) entry which is preliminary data.</text>
</comment>
<keyword evidence="2" id="KW-1185">Reference proteome</keyword>